<dbReference type="Proteomes" id="UP000244161">
    <property type="component" value="Unassembled WGS sequence"/>
</dbReference>
<evidence type="ECO:0000259" key="1">
    <source>
        <dbReference type="PROSITE" id="PS50965"/>
    </source>
</evidence>
<name>A0A2T5IJL4_9LACT</name>
<gene>
    <name evidence="2" type="ORF">C8U37_11192</name>
</gene>
<comment type="caution">
    <text evidence="2">The sequence shown here is derived from an EMBL/GenBank/DDBJ whole genome shotgun (WGS) entry which is preliminary data.</text>
</comment>
<evidence type="ECO:0000313" key="2">
    <source>
        <dbReference type="EMBL" id="PTQ84007.1"/>
    </source>
</evidence>
<protein>
    <submittedName>
        <fullName evidence="2">Nuclease-like protein</fullName>
    </submittedName>
</protein>
<sequence length="312" mass="36462">MFMVVNTYNEVSAIAYKERTKPKLLRIYEVLSNRMILSSDDHFYHIHLDKGFDGEYGLDGLTEPLSSHCLVLNDLQLEFRQSSFQVDTLLICTDKILLYEVKNYEGVHTWADDKLIKSTGVYLENPWVQLQRTKVKLELLLRSLSCQMKVEAYVVYINPEFTLLEAKGDENYLLLSQLPLHFRSMQMREAPTLEQRRLADRLLQLHDPDYPPHKKPVYCYEDLRKGLGCPACGTVAEAFQGHFIKCQTCGERMNVKKTIKQNIEDFRLLFPDEKVTTNRMLDWCGSGDKDRIYRILRESYQPKGNAHGRYYV</sequence>
<dbReference type="Pfam" id="PF08378">
    <property type="entry name" value="NERD"/>
    <property type="match status" value="1"/>
</dbReference>
<accession>A0A2T5IJL4</accession>
<evidence type="ECO:0000313" key="3">
    <source>
        <dbReference type="Proteomes" id="UP000244161"/>
    </source>
</evidence>
<dbReference type="EMBL" id="QAOM01000011">
    <property type="protein sequence ID" value="PTQ84007.1"/>
    <property type="molecule type" value="Genomic_DNA"/>
</dbReference>
<feature type="domain" description="NERD" evidence="1">
    <location>
        <begin position="50"/>
        <end position="163"/>
    </location>
</feature>
<proteinExistence type="predicted"/>
<dbReference type="OrthoDB" id="2136191at2"/>
<reference evidence="2 3" key="1">
    <citation type="submission" date="2018-04" db="EMBL/GenBank/DDBJ databases">
        <title>Genomic Encyclopedia of Archaeal and Bacterial Type Strains, Phase II (KMG-II): from individual species to whole genera.</title>
        <authorList>
            <person name="Goeker M."/>
        </authorList>
    </citation>
    <scope>NUCLEOTIDE SEQUENCE [LARGE SCALE GENOMIC DNA]</scope>
    <source>
        <strain evidence="2 3">DSM 18806</strain>
    </source>
</reference>
<keyword evidence="3" id="KW-1185">Reference proteome</keyword>
<dbReference type="InterPro" id="IPR011528">
    <property type="entry name" value="NERD"/>
</dbReference>
<organism evidence="2 3">
    <name type="scientific">Trichococcus patagoniensis</name>
    <dbReference type="NCBI Taxonomy" id="382641"/>
    <lineage>
        <taxon>Bacteria</taxon>
        <taxon>Bacillati</taxon>
        <taxon>Bacillota</taxon>
        <taxon>Bacilli</taxon>
        <taxon>Lactobacillales</taxon>
        <taxon>Carnobacteriaceae</taxon>
        <taxon>Trichococcus</taxon>
    </lineage>
</organism>
<dbReference type="AlphaFoldDB" id="A0A2T5IJL4"/>
<dbReference type="PROSITE" id="PS50965">
    <property type="entry name" value="NERD"/>
    <property type="match status" value="1"/>
</dbReference>